<keyword evidence="1" id="KW-0175">Coiled coil</keyword>
<organism evidence="3 4">
    <name type="scientific">Parendozoicomonas haliclonae</name>
    <dbReference type="NCBI Taxonomy" id="1960125"/>
    <lineage>
        <taxon>Bacteria</taxon>
        <taxon>Pseudomonadati</taxon>
        <taxon>Pseudomonadota</taxon>
        <taxon>Gammaproteobacteria</taxon>
        <taxon>Oceanospirillales</taxon>
        <taxon>Endozoicomonadaceae</taxon>
        <taxon>Parendozoicomonas</taxon>
    </lineage>
</organism>
<evidence type="ECO:0000256" key="1">
    <source>
        <dbReference type="SAM" id="Coils"/>
    </source>
</evidence>
<feature type="transmembrane region" description="Helical" evidence="2">
    <location>
        <begin position="104"/>
        <end position="133"/>
    </location>
</feature>
<dbReference type="EMBL" id="FWPT01000004">
    <property type="protein sequence ID" value="SMA46481.1"/>
    <property type="molecule type" value="Genomic_DNA"/>
</dbReference>
<dbReference type="Proteomes" id="UP000196573">
    <property type="component" value="Unassembled WGS sequence"/>
</dbReference>
<dbReference type="AlphaFoldDB" id="A0A1X7AK10"/>
<gene>
    <name evidence="3" type="ORF">EHSB41UT_02177</name>
</gene>
<keyword evidence="2" id="KW-0812">Transmembrane</keyword>
<accession>A0A1X7AK10</accession>
<sequence length="385" mass="44605">MNQAGAIHHNISSTGGYHRFSSEEQVQNQLAVVEGKNSFPESPDRPSQARIKRLKKYRVTTAFVCSSLEGLFKSVINFCCKWVAIPTIYYAATGAASPVTLSSAFFMIVTVAVSYTAVCLVIAGVPKLCYLLLNGKRARLNNFKDFYEPKLEQLEERTCNASQSYIRGYEKKPLVKQVMSLTGDLTEERQQLQSHLEKRVEERQRWEADILRPHVPGKNPCLRNSVEYAAVLGSVPYDSPAMTAVMRHGQQASRHERWFNWQWTANQHKRLSKMERAGFRQHPALKELRSELDKTTDGQYSKRCSEYQMRAFANEQREYAAYEKDLRQIASDVEYLEEELKQRWHHGCLNRVLRPFYSCLNYFVDIKRLTDRVARKREQEENKNA</sequence>
<reference evidence="3 4" key="1">
    <citation type="submission" date="2017-03" db="EMBL/GenBank/DDBJ databases">
        <authorList>
            <person name="Afonso C.L."/>
            <person name="Miller P.J."/>
            <person name="Scott M.A."/>
            <person name="Spackman E."/>
            <person name="Goraichik I."/>
            <person name="Dimitrov K.M."/>
            <person name="Suarez D.L."/>
            <person name="Swayne D.E."/>
        </authorList>
    </citation>
    <scope>NUCLEOTIDE SEQUENCE [LARGE SCALE GENOMIC DNA]</scope>
    <source>
        <strain evidence="3">SB41UT1</strain>
    </source>
</reference>
<keyword evidence="2" id="KW-1133">Transmembrane helix</keyword>
<evidence type="ECO:0000313" key="3">
    <source>
        <dbReference type="EMBL" id="SMA46481.1"/>
    </source>
</evidence>
<keyword evidence="2" id="KW-0472">Membrane</keyword>
<name>A0A1X7AK10_9GAMM</name>
<evidence type="ECO:0000256" key="2">
    <source>
        <dbReference type="SAM" id="Phobius"/>
    </source>
</evidence>
<feature type="coiled-coil region" evidence="1">
    <location>
        <begin position="312"/>
        <end position="339"/>
    </location>
</feature>
<proteinExistence type="predicted"/>
<protein>
    <submittedName>
        <fullName evidence="3">Uncharacterized protein</fullName>
    </submittedName>
</protein>
<dbReference type="RefSeq" id="WP_133060475.1">
    <property type="nucleotide sequence ID" value="NZ_CBCSCN010000002.1"/>
</dbReference>
<evidence type="ECO:0000313" key="4">
    <source>
        <dbReference type="Proteomes" id="UP000196573"/>
    </source>
</evidence>
<keyword evidence="4" id="KW-1185">Reference proteome</keyword>